<protein>
    <submittedName>
        <fullName evidence="2">Uncharacterized protein</fullName>
    </submittedName>
</protein>
<organism evidence="2">
    <name type="scientific">marine sediment metagenome</name>
    <dbReference type="NCBI Taxonomy" id="412755"/>
    <lineage>
        <taxon>unclassified sequences</taxon>
        <taxon>metagenomes</taxon>
        <taxon>ecological metagenomes</taxon>
    </lineage>
</organism>
<feature type="non-terminal residue" evidence="2">
    <location>
        <position position="28"/>
    </location>
</feature>
<accession>A0A0F9DCY2</accession>
<evidence type="ECO:0000313" key="2">
    <source>
        <dbReference type="EMBL" id="KKL59598.1"/>
    </source>
</evidence>
<reference evidence="2" key="1">
    <citation type="journal article" date="2015" name="Nature">
        <title>Complex archaea that bridge the gap between prokaryotes and eukaryotes.</title>
        <authorList>
            <person name="Spang A."/>
            <person name="Saw J.H."/>
            <person name="Jorgensen S.L."/>
            <person name="Zaremba-Niedzwiedzka K."/>
            <person name="Martijn J."/>
            <person name="Lind A.E."/>
            <person name="van Eijk R."/>
            <person name="Schleper C."/>
            <person name="Guy L."/>
            <person name="Ettema T.J."/>
        </authorList>
    </citation>
    <scope>NUCLEOTIDE SEQUENCE</scope>
</reference>
<comment type="caution">
    <text evidence="2">The sequence shown here is derived from an EMBL/GenBank/DDBJ whole genome shotgun (WGS) entry which is preliminary data.</text>
</comment>
<proteinExistence type="predicted"/>
<name>A0A0F9DCY2_9ZZZZ</name>
<sequence>MVKKATTGGKTPPPAEPKPLTEDSAPES</sequence>
<gene>
    <name evidence="2" type="ORF">LCGC14_2213700</name>
</gene>
<dbReference type="EMBL" id="LAZR01029431">
    <property type="protein sequence ID" value="KKL59598.1"/>
    <property type="molecule type" value="Genomic_DNA"/>
</dbReference>
<evidence type="ECO:0000256" key="1">
    <source>
        <dbReference type="SAM" id="MobiDB-lite"/>
    </source>
</evidence>
<dbReference type="AlphaFoldDB" id="A0A0F9DCY2"/>
<feature type="region of interest" description="Disordered" evidence="1">
    <location>
        <begin position="1"/>
        <end position="28"/>
    </location>
</feature>